<reference evidence="2" key="1">
    <citation type="submission" date="2020-12" db="EMBL/GenBank/DDBJ databases">
        <title>Metabolic potential, ecology and presence of endohyphal bacteria is reflected in genomic diversity of Mucoromycotina.</title>
        <authorList>
            <person name="Muszewska A."/>
            <person name="Okrasinska A."/>
            <person name="Steczkiewicz K."/>
            <person name="Drgas O."/>
            <person name="Orlowska M."/>
            <person name="Perlinska-Lenart U."/>
            <person name="Aleksandrzak-Piekarczyk T."/>
            <person name="Szatraj K."/>
            <person name="Zielenkiewicz U."/>
            <person name="Pilsyk S."/>
            <person name="Malc E."/>
            <person name="Mieczkowski P."/>
            <person name="Kruszewska J.S."/>
            <person name="Biernat P."/>
            <person name="Pawlowska J."/>
        </authorList>
    </citation>
    <scope>NUCLEOTIDE SEQUENCE</scope>
    <source>
        <strain evidence="2">CBS 226.32</strain>
    </source>
</reference>
<accession>A0A8H7R4R5</accession>
<feature type="coiled-coil region" evidence="1">
    <location>
        <begin position="141"/>
        <end position="168"/>
    </location>
</feature>
<comment type="caution">
    <text evidence="2">The sequence shown here is derived from an EMBL/GenBank/DDBJ whole genome shotgun (WGS) entry which is preliminary data.</text>
</comment>
<dbReference type="Gene3D" id="1.10.287.2610">
    <property type="match status" value="1"/>
</dbReference>
<keyword evidence="1" id="KW-0175">Coiled coil</keyword>
<gene>
    <name evidence="2" type="ORF">INT46_004586</name>
</gene>
<feature type="coiled-coil region" evidence="1">
    <location>
        <begin position="82"/>
        <end position="109"/>
    </location>
</feature>
<dbReference type="OrthoDB" id="2244755at2759"/>
<evidence type="ECO:0000313" key="2">
    <source>
        <dbReference type="EMBL" id="KAG2204213.1"/>
    </source>
</evidence>
<dbReference type="Proteomes" id="UP000650833">
    <property type="component" value="Unassembled WGS sequence"/>
</dbReference>
<name>A0A8H7R4R5_9FUNG</name>
<evidence type="ECO:0000313" key="3">
    <source>
        <dbReference type="Proteomes" id="UP000650833"/>
    </source>
</evidence>
<protein>
    <submittedName>
        <fullName evidence="2">Uncharacterized protein</fullName>
    </submittedName>
</protein>
<evidence type="ECO:0000256" key="1">
    <source>
        <dbReference type="SAM" id="Coils"/>
    </source>
</evidence>
<dbReference type="EMBL" id="JAEPRC010000205">
    <property type="protein sequence ID" value="KAG2204213.1"/>
    <property type="molecule type" value="Genomic_DNA"/>
</dbReference>
<sequence length="371" mass="43178">MIVNIEKAEEIVNYGGGAKKHLITQKKMLHQVIEQVNQRRTMIHNFLTTVNIISQHCNRKKNSLEELIHHLDGRGQVLDQGLQKINHQQKELERRQIHLEQELQFARAVAEKSREKKLRCEQNYHAVVSVPLLSAQSKKRYLKARDSNAEAEQQVSEKREALEKCQAHLKLMSRTVSAQYFEQDQLYTQRRGSVDTIMTSTQQLAYLKQGYEFWLGFDSYQAQVVLESAIYLSDLENQSDKKKIGNSLLDIHQVWTKTFKLACFEYGDREIYGLTRWNPDVLEINFDCDMCQTPQRGWPKVVRGHELACELCYSTTTKEEHYPIKPKEDGNNGSKVSVLKEQNCHPSSCKMKKLMTNFFHHHSSKVDPNIM</sequence>
<dbReference type="AlphaFoldDB" id="A0A8H7R4R5"/>
<proteinExistence type="predicted"/>
<keyword evidence="3" id="KW-1185">Reference proteome</keyword>
<organism evidence="2 3">
    <name type="scientific">Mucor plumbeus</name>
    <dbReference type="NCBI Taxonomy" id="97098"/>
    <lineage>
        <taxon>Eukaryota</taxon>
        <taxon>Fungi</taxon>
        <taxon>Fungi incertae sedis</taxon>
        <taxon>Mucoromycota</taxon>
        <taxon>Mucoromycotina</taxon>
        <taxon>Mucoromycetes</taxon>
        <taxon>Mucorales</taxon>
        <taxon>Mucorineae</taxon>
        <taxon>Mucoraceae</taxon>
        <taxon>Mucor</taxon>
    </lineage>
</organism>